<dbReference type="Pfam" id="PF04130">
    <property type="entry name" value="GCP_C_terminal"/>
    <property type="match status" value="1"/>
</dbReference>
<dbReference type="GO" id="GO:0005874">
    <property type="term" value="C:microtubule"/>
    <property type="evidence" value="ECO:0007669"/>
    <property type="project" value="UniProtKB-KW"/>
</dbReference>
<dbReference type="GO" id="GO:0000930">
    <property type="term" value="C:gamma-tubulin complex"/>
    <property type="evidence" value="ECO:0007669"/>
    <property type="project" value="TreeGrafter"/>
</dbReference>
<gene>
    <name evidence="8" type="ORF">WA026_001117</name>
</gene>
<comment type="caution">
    <text evidence="8">The sequence shown here is derived from an EMBL/GenBank/DDBJ whole genome shotgun (WGS) entry which is preliminary data.</text>
</comment>
<evidence type="ECO:0000256" key="5">
    <source>
        <dbReference type="ARBA" id="ARBA00023212"/>
    </source>
</evidence>
<keyword evidence="5" id="KW-0206">Cytoskeleton</keyword>
<evidence type="ECO:0000256" key="4">
    <source>
        <dbReference type="ARBA" id="ARBA00022701"/>
    </source>
</evidence>
<dbReference type="Pfam" id="PF17681">
    <property type="entry name" value="GCP_N_terminal"/>
    <property type="match status" value="1"/>
</dbReference>
<evidence type="ECO:0000313" key="9">
    <source>
        <dbReference type="Proteomes" id="UP001431783"/>
    </source>
</evidence>
<dbReference type="AlphaFoldDB" id="A0AAW1UZT6"/>
<feature type="domain" description="Gamma tubulin complex component protein N-terminal" evidence="7">
    <location>
        <begin position="204"/>
        <end position="500"/>
    </location>
</feature>
<evidence type="ECO:0000256" key="1">
    <source>
        <dbReference type="ARBA" id="ARBA00004245"/>
    </source>
</evidence>
<protein>
    <recommendedName>
        <fullName evidence="10">Gamma-tubulin complex component</fullName>
    </recommendedName>
</protein>
<dbReference type="GO" id="GO:0051321">
    <property type="term" value="P:meiotic cell cycle"/>
    <property type="evidence" value="ECO:0007669"/>
    <property type="project" value="TreeGrafter"/>
</dbReference>
<proteinExistence type="inferred from homology"/>
<dbReference type="GO" id="GO:0051011">
    <property type="term" value="F:microtubule minus-end binding"/>
    <property type="evidence" value="ECO:0007669"/>
    <property type="project" value="TreeGrafter"/>
</dbReference>
<evidence type="ECO:0000313" key="8">
    <source>
        <dbReference type="EMBL" id="KAK9888896.1"/>
    </source>
</evidence>
<comment type="subcellular location">
    <subcellularLocation>
        <location evidence="1">Cytoplasm</location>
        <location evidence="1">Cytoskeleton</location>
    </subcellularLocation>
</comment>
<evidence type="ECO:0000256" key="2">
    <source>
        <dbReference type="ARBA" id="ARBA00010337"/>
    </source>
</evidence>
<dbReference type="EMBL" id="JARQZJ010000121">
    <property type="protein sequence ID" value="KAK9888896.1"/>
    <property type="molecule type" value="Genomic_DNA"/>
</dbReference>
<dbReference type="GO" id="GO:0000278">
    <property type="term" value="P:mitotic cell cycle"/>
    <property type="evidence" value="ECO:0007669"/>
    <property type="project" value="TreeGrafter"/>
</dbReference>
<evidence type="ECO:0008006" key="10">
    <source>
        <dbReference type="Google" id="ProtNLM"/>
    </source>
</evidence>
<keyword evidence="9" id="KW-1185">Reference proteome</keyword>
<keyword evidence="3" id="KW-0963">Cytoplasm</keyword>
<sequence length="833" mass="95323">MNSSGLGDSGVTIPELILRLCSHLSKADQALTTKLYQIAISFIEQSNGSPSVDDEFVVPEIRTLLSSRRDPKDVDTFETLYSKIDNSSILHQKNAIFSFLLKTARVNSSKDSFKMKLIQNFEKLPHSQSALSSKSQTTVHSTPSQESIRHLYQGNLNDRPFSRSSRNESTTNSNIIGSVWSRQEFSSSVSKATNLSLIGEVDLLQDVIYSLQGIEGRFIKKEPGGHGFVIDQKNGRNFTPIQKGLTTRLLGLSFLHNKLKHYCEENDKQRGTMSQALISVVRDELSTYYKTVALLQAGMKKHGCAEHSEMSLRRALYVIQDHTSRFEWLAYIAEECNDKKGGALVTEIHGYLQHGSACVQEISEKVLTSVCKPLYIMLSRWLLDGEINDPYNEFFIEARSINTSERLWHDKYHVKKSMVPSFISMDQAKKILATGKSINFLRQICKDNGQLSGRESLQKFFKSTTAEALFAPEQSLQFHTTLENVYRETSLRVLDLLKNKYRLLEHLHSLRRYLLLGQGDFIRHLLELLAPELNKPAQDIYGHTLKTILESAIRVTNAQFEDEDTLQRLNVSFMGYSQGDTGWDVFSLIYIVDGPVSTIFQPTMPTYQCLFGALWKAKRMEFVLANLRKQQITISKLFKYNQELPPVMHIFHVLTSEMIHFLHQTQYYFLFEVLECSWAEMLGKVNHAECLDDIIQAHSQFLFSVQAGVLLDEKSKHLFSQLRSIYNFVLNLEAHQETLYLAASNEHEAEMTYRKKQECTNEFGLTLDDELKTKERIAKFRHLLNSIKATVKCLAQTYKTFVKNYLKTLSSSSNMNLQLLSVRLSFNDYYSVT</sequence>
<dbReference type="InterPro" id="IPR040457">
    <property type="entry name" value="GCP_C"/>
</dbReference>
<organism evidence="8 9">
    <name type="scientific">Henosepilachna vigintioctopunctata</name>
    <dbReference type="NCBI Taxonomy" id="420089"/>
    <lineage>
        <taxon>Eukaryota</taxon>
        <taxon>Metazoa</taxon>
        <taxon>Ecdysozoa</taxon>
        <taxon>Arthropoda</taxon>
        <taxon>Hexapoda</taxon>
        <taxon>Insecta</taxon>
        <taxon>Pterygota</taxon>
        <taxon>Neoptera</taxon>
        <taxon>Endopterygota</taxon>
        <taxon>Coleoptera</taxon>
        <taxon>Polyphaga</taxon>
        <taxon>Cucujiformia</taxon>
        <taxon>Coccinelloidea</taxon>
        <taxon>Coccinellidae</taxon>
        <taxon>Epilachninae</taxon>
        <taxon>Epilachnini</taxon>
        <taxon>Henosepilachna</taxon>
    </lineage>
</organism>
<evidence type="ECO:0000259" key="7">
    <source>
        <dbReference type="Pfam" id="PF17681"/>
    </source>
</evidence>
<evidence type="ECO:0000256" key="3">
    <source>
        <dbReference type="ARBA" id="ARBA00022490"/>
    </source>
</evidence>
<dbReference type="InterPro" id="IPR041470">
    <property type="entry name" value="GCP_N"/>
</dbReference>
<dbReference type="GO" id="GO:0007020">
    <property type="term" value="P:microtubule nucleation"/>
    <property type="evidence" value="ECO:0007669"/>
    <property type="project" value="InterPro"/>
</dbReference>
<keyword evidence="4" id="KW-0493">Microtubule</keyword>
<reference evidence="8 9" key="1">
    <citation type="submission" date="2023-03" db="EMBL/GenBank/DDBJ databases">
        <title>Genome insight into feeding habits of ladybird beetles.</title>
        <authorList>
            <person name="Li H.-S."/>
            <person name="Huang Y.-H."/>
            <person name="Pang H."/>
        </authorList>
    </citation>
    <scope>NUCLEOTIDE SEQUENCE [LARGE SCALE GENOMIC DNA]</scope>
    <source>
        <strain evidence="8">SYSU_2023b</strain>
        <tissue evidence="8">Whole body</tissue>
    </source>
</reference>
<dbReference type="GO" id="GO:0000922">
    <property type="term" value="C:spindle pole"/>
    <property type="evidence" value="ECO:0007669"/>
    <property type="project" value="InterPro"/>
</dbReference>
<feature type="domain" description="Gamma tubulin complex component C-terminal" evidence="6">
    <location>
        <begin position="503"/>
        <end position="830"/>
    </location>
</feature>
<evidence type="ECO:0000259" key="6">
    <source>
        <dbReference type="Pfam" id="PF04130"/>
    </source>
</evidence>
<accession>A0AAW1UZT6</accession>
<dbReference type="PANTHER" id="PTHR19302:SF14">
    <property type="entry name" value="GAMMA-TUBULIN COMPLEX COMPONENT 3"/>
    <property type="match status" value="1"/>
</dbReference>
<dbReference type="InterPro" id="IPR007259">
    <property type="entry name" value="GCP"/>
</dbReference>
<dbReference type="GO" id="GO:0031122">
    <property type="term" value="P:cytoplasmic microtubule organization"/>
    <property type="evidence" value="ECO:0007669"/>
    <property type="project" value="TreeGrafter"/>
</dbReference>
<dbReference type="Gene3D" id="1.20.120.1900">
    <property type="entry name" value="Gamma-tubulin complex, C-terminal domain"/>
    <property type="match status" value="1"/>
</dbReference>
<comment type="similarity">
    <text evidence="2">Belongs to the TUBGCP family.</text>
</comment>
<dbReference type="PANTHER" id="PTHR19302">
    <property type="entry name" value="GAMMA TUBULIN COMPLEX PROTEIN"/>
    <property type="match status" value="1"/>
</dbReference>
<dbReference type="GO" id="GO:0043015">
    <property type="term" value="F:gamma-tubulin binding"/>
    <property type="evidence" value="ECO:0007669"/>
    <property type="project" value="InterPro"/>
</dbReference>
<name>A0AAW1UZT6_9CUCU</name>
<dbReference type="InterPro" id="IPR042241">
    <property type="entry name" value="GCP_C_sf"/>
</dbReference>
<dbReference type="GO" id="GO:0051225">
    <property type="term" value="P:spindle assembly"/>
    <property type="evidence" value="ECO:0007669"/>
    <property type="project" value="TreeGrafter"/>
</dbReference>
<dbReference type="Proteomes" id="UP001431783">
    <property type="component" value="Unassembled WGS sequence"/>
</dbReference>